<proteinExistence type="predicted"/>
<organism evidence="1 2">
    <name type="scientific">Salinibacter ruber</name>
    <dbReference type="NCBI Taxonomy" id="146919"/>
    <lineage>
        <taxon>Bacteria</taxon>
        <taxon>Pseudomonadati</taxon>
        <taxon>Rhodothermota</taxon>
        <taxon>Rhodothermia</taxon>
        <taxon>Rhodothermales</taxon>
        <taxon>Salinibacteraceae</taxon>
        <taxon>Salinibacter</taxon>
    </lineage>
</organism>
<dbReference type="Pfam" id="PF03683">
    <property type="entry name" value="UPF0175"/>
    <property type="match status" value="1"/>
</dbReference>
<name>A0A9X2Q7L3_9BACT</name>
<sequence length="85" mass="9946">MSTTVSFEIPREVLRASRMTEDDLRRELALHLFEEEKLSFGKARALAEMSVWDFQKLLGSRGLPVHYDAESYENDRETLTWLGRI</sequence>
<dbReference type="EMBL" id="JANUAE010000009">
    <property type="protein sequence ID" value="MCS3710931.1"/>
    <property type="molecule type" value="Genomic_DNA"/>
</dbReference>
<evidence type="ECO:0000313" key="2">
    <source>
        <dbReference type="Proteomes" id="UP001155057"/>
    </source>
</evidence>
<dbReference type="AlphaFoldDB" id="A0A9X2Q7L3"/>
<accession>A0A9X2Q7L3</accession>
<protein>
    <submittedName>
        <fullName evidence="1">HTH domain antitoxin</fullName>
    </submittedName>
</protein>
<dbReference type="InterPro" id="IPR005368">
    <property type="entry name" value="UPF0175"/>
</dbReference>
<evidence type="ECO:0000313" key="1">
    <source>
        <dbReference type="EMBL" id="MCS3710931.1"/>
    </source>
</evidence>
<comment type="caution">
    <text evidence="1">The sequence shown here is derived from an EMBL/GenBank/DDBJ whole genome shotgun (WGS) entry which is preliminary data.</text>
</comment>
<dbReference type="Proteomes" id="UP001155057">
    <property type="component" value="Unassembled WGS sequence"/>
</dbReference>
<dbReference type="RefSeq" id="WP_259124217.1">
    <property type="nucleotide sequence ID" value="NZ_JANUAE010000009.1"/>
</dbReference>
<reference evidence="1" key="1">
    <citation type="submission" date="2022-08" db="EMBL/GenBank/DDBJ databases">
        <title>Genomic Encyclopedia of Type Strains, Phase V (KMG-V): Genome sequencing to study the core and pangenomes of soil and plant-associated prokaryotes.</title>
        <authorList>
            <person name="Whitman W."/>
        </authorList>
    </citation>
    <scope>NUCLEOTIDE SEQUENCE</scope>
    <source>
        <strain evidence="1">SP3049</strain>
    </source>
</reference>
<gene>
    <name evidence="1" type="ORF">GGP61_002557</name>
</gene>